<dbReference type="GO" id="GO:0003700">
    <property type="term" value="F:DNA-binding transcription factor activity"/>
    <property type="evidence" value="ECO:0007669"/>
    <property type="project" value="InterPro"/>
</dbReference>
<dbReference type="InterPro" id="IPR036388">
    <property type="entry name" value="WH-like_DNA-bd_sf"/>
</dbReference>
<dbReference type="InterPro" id="IPR000847">
    <property type="entry name" value="LysR_HTH_N"/>
</dbReference>
<feature type="domain" description="HTH lysR-type" evidence="5">
    <location>
        <begin position="5"/>
        <end position="62"/>
    </location>
</feature>
<dbReference type="PRINTS" id="PR00039">
    <property type="entry name" value="HTHLYSR"/>
</dbReference>
<keyword evidence="3" id="KW-0238">DNA-binding</keyword>
<proteinExistence type="inferred from homology"/>
<dbReference type="PANTHER" id="PTHR30346:SF29">
    <property type="entry name" value="LYSR SUBSTRATE-BINDING"/>
    <property type="match status" value="1"/>
</dbReference>
<evidence type="ECO:0000256" key="2">
    <source>
        <dbReference type="ARBA" id="ARBA00023015"/>
    </source>
</evidence>
<evidence type="ECO:0000256" key="4">
    <source>
        <dbReference type="ARBA" id="ARBA00023163"/>
    </source>
</evidence>
<dbReference type="FunFam" id="1.10.10.10:FF:000001">
    <property type="entry name" value="LysR family transcriptional regulator"/>
    <property type="match status" value="1"/>
</dbReference>
<dbReference type="GO" id="GO:0003677">
    <property type="term" value="F:DNA binding"/>
    <property type="evidence" value="ECO:0007669"/>
    <property type="project" value="UniProtKB-KW"/>
</dbReference>
<keyword evidence="2" id="KW-0805">Transcription regulation</keyword>
<dbReference type="RefSeq" id="WP_194705025.1">
    <property type="nucleotide sequence ID" value="NZ_JADKPN010000001.1"/>
</dbReference>
<dbReference type="Proteomes" id="UP000640489">
    <property type="component" value="Unassembled WGS sequence"/>
</dbReference>
<sequence>MTSLPDADDLRLVLAVAGAGSVGSAARRLQVSQPSASQRLARLERRVGVRLFDRDTQGARPTPAGAELARQADHILGHLDGAFEAARSAAASRWPRVGTIASLAELVLPVVDAALDGIDQVVDHGDRLIAWLDEATLDAAVVAIADQTELPRSLRTHRIGGDELVVVLPRGVRLPARGSLPFRGTQVVFASYDAGSPRIRQSLAAAGAKPRRAATIPAALATARLRGCPAVVPRSATRAPTWKVAGDRVRPLPWRYRLRLDLVLPRRPRAGLLAVAGDVRSALGLS</sequence>
<dbReference type="SUPFAM" id="SSF53850">
    <property type="entry name" value="Periplasmic binding protein-like II"/>
    <property type="match status" value="1"/>
</dbReference>
<reference evidence="6" key="1">
    <citation type="submission" date="2020-11" db="EMBL/GenBank/DDBJ databases">
        <title>Nocardioides sp. nov., isolated from Soil of Cynanchum wilfordii Hemsley rhizosphere.</title>
        <authorList>
            <person name="Lee J.-S."/>
            <person name="Suh M.K."/>
            <person name="Kim J.-S."/>
        </authorList>
    </citation>
    <scope>NUCLEOTIDE SEQUENCE</scope>
    <source>
        <strain evidence="6">KCTC 19275</strain>
    </source>
</reference>
<dbReference type="PANTHER" id="PTHR30346">
    <property type="entry name" value="TRANSCRIPTIONAL DUAL REGULATOR HCAR-RELATED"/>
    <property type="match status" value="1"/>
</dbReference>
<dbReference type="GO" id="GO:0032993">
    <property type="term" value="C:protein-DNA complex"/>
    <property type="evidence" value="ECO:0007669"/>
    <property type="project" value="TreeGrafter"/>
</dbReference>
<evidence type="ECO:0000313" key="7">
    <source>
        <dbReference type="Proteomes" id="UP000640489"/>
    </source>
</evidence>
<keyword evidence="4" id="KW-0804">Transcription</keyword>
<keyword evidence="7" id="KW-1185">Reference proteome</keyword>
<gene>
    <name evidence="6" type="ORF">ISU07_01760</name>
</gene>
<dbReference type="EMBL" id="JADKPN010000001">
    <property type="protein sequence ID" value="MBF4761839.1"/>
    <property type="molecule type" value="Genomic_DNA"/>
</dbReference>
<comment type="similarity">
    <text evidence="1">Belongs to the LysR transcriptional regulatory family.</text>
</comment>
<evidence type="ECO:0000259" key="5">
    <source>
        <dbReference type="PROSITE" id="PS50931"/>
    </source>
</evidence>
<dbReference type="Pfam" id="PF00126">
    <property type="entry name" value="HTH_1"/>
    <property type="match status" value="1"/>
</dbReference>
<comment type="caution">
    <text evidence="6">The sequence shown here is derived from an EMBL/GenBank/DDBJ whole genome shotgun (WGS) entry which is preliminary data.</text>
</comment>
<organism evidence="6 7">
    <name type="scientific">Nocardioides islandensis</name>
    <dbReference type="NCBI Taxonomy" id="433663"/>
    <lineage>
        <taxon>Bacteria</taxon>
        <taxon>Bacillati</taxon>
        <taxon>Actinomycetota</taxon>
        <taxon>Actinomycetes</taxon>
        <taxon>Propionibacteriales</taxon>
        <taxon>Nocardioidaceae</taxon>
        <taxon>Nocardioides</taxon>
    </lineage>
</organism>
<dbReference type="Gene3D" id="1.10.10.10">
    <property type="entry name" value="Winged helix-like DNA-binding domain superfamily/Winged helix DNA-binding domain"/>
    <property type="match status" value="1"/>
</dbReference>
<protein>
    <submittedName>
        <fullName evidence="6">LysR family transcriptional regulator</fullName>
    </submittedName>
</protein>
<evidence type="ECO:0000256" key="3">
    <source>
        <dbReference type="ARBA" id="ARBA00023125"/>
    </source>
</evidence>
<dbReference type="InterPro" id="IPR036390">
    <property type="entry name" value="WH_DNA-bd_sf"/>
</dbReference>
<dbReference type="SUPFAM" id="SSF46785">
    <property type="entry name" value="Winged helix' DNA-binding domain"/>
    <property type="match status" value="1"/>
</dbReference>
<evidence type="ECO:0000313" key="6">
    <source>
        <dbReference type="EMBL" id="MBF4761839.1"/>
    </source>
</evidence>
<accession>A0A930V6L3</accession>
<dbReference type="PROSITE" id="PS50931">
    <property type="entry name" value="HTH_LYSR"/>
    <property type="match status" value="1"/>
</dbReference>
<dbReference type="Gene3D" id="3.40.190.10">
    <property type="entry name" value="Periplasmic binding protein-like II"/>
    <property type="match status" value="2"/>
</dbReference>
<evidence type="ECO:0000256" key="1">
    <source>
        <dbReference type="ARBA" id="ARBA00009437"/>
    </source>
</evidence>
<dbReference type="AlphaFoldDB" id="A0A930V6L3"/>
<name>A0A930V6L3_9ACTN</name>